<proteinExistence type="predicted"/>
<accession>A0A9N9W8R4</accession>
<sequence length="94" mass="11200">MPVEECRIQCWHIKNPQSLVRNLQIFCRKNNIEIQSLEMRNDEYIIGIRRLPATWAKKGKILSRQRLIINPSADRMPAESKHACMCFRRIVAHW</sequence>
<name>A0A9N9W8R4_9HYPO</name>
<comment type="caution">
    <text evidence="1">The sequence shown here is derived from an EMBL/GenBank/DDBJ whole genome shotgun (WGS) entry which is preliminary data.</text>
</comment>
<gene>
    <name evidence="1" type="ORF">CSOL1703_00010053</name>
</gene>
<dbReference type="OrthoDB" id="4772238at2759"/>
<keyword evidence="2" id="KW-1185">Reference proteome</keyword>
<dbReference type="Proteomes" id="UP000775872">
    <property type="component" value="Unassembled WGS sequence"/>
</dbReference>
<dbReference type="AlphaFoldDB" id="A0A9N9W8R4"/>
<evidence type="ECO:0000313" key="2">
    <source>
        <dbReference type="Proteomes" id="UP000775872"/>
    </source>
</evidence>
<reference evidence="1 2" key="2">
    <citation type="submission" date="2021-10" db="EMBL/GenBank/DDBJ databases">
        <authorList>
            <person name="Piombo E."/>
        </authorList>
    </citation>
    <scope>NUCLEOTIDE SEQUENCE [LARGE SCALE GENOMIC DNA]</scope>
</reference>
<organism evidence="1 2">
    <name type="scientific">Clonostachys solani</name>
    <dbReference type="NCBI Taxonomy" id="160281"/>
    <lineage>
        <taxon>Eukaryota</taxon>
        <taxon>Fungi</taxon>
        <taxon>Dikarya</taxon>
        <taxon>Ascomycota</taxon>
        <taxon>Pezizomycotina</taxon>
        <taxon>Sordariomycetes</taxon>
        <taxon>Hypocreomycetidae</taxon>
        <taxon>Hypocreales</taxon>
        <taxon>Bionectriaceae</taxon>
        <taxon>Clonostachys</taxon>
    </lineage>
</organism>
<reference evidence="2" key="1">
    <citation type="submission" date="2019-06" db="EMBL/GenBank/DDBJ databases">
        <authorList>
            <person name="Broberg M."/>
        </authorList>
    </citation>
    <scope>NUCLEOTIDE SEQUENCE [LARGE SCALE GENOMIC DNA]</scope>
</reference>
<evidence type="ECO:0000313" key="1">
    <source>
        <dbReference type="EMBL" id="CAH0044313.1"/>
    </source>
</evidence>
<dbReference type="EMBL" id="CABFOC020000005">
    <property type="protein sequence ID" value="CAH0044313.1"/>
    <property type="molecule type" value="Genomic_DNA"/>
</dbReference>
<protein>
    <submittedName>
        <fullName evidence="1">Uncharacterized protein</fullName>
    </submittedName>
</protein>